<evidence type="ECO:0000259" key="3">
    <source>
        <dbReference type="PROSITE" id="PS50405"/>
    </source>
</evidence>
<dbReference type="InterPro" id="IPR040079">
    <property type="entry name" value="Glutathione_S-Trfase"/>
</dbReference>
<dbReference type="SUPFAM" id="SSF47616">
    <property type="entry name" value="GST C-terminal domain-like"/>
    <property type="match status" value="1"/>
</dbReference>
<dbReference type="PROSITE" id="PS50405">
    <property type="entry name" value="GST_CTER"/>
    <property type="match status" value="1"/>
</dbReference>
<evidence type="ECO:0000313" key="5">
    <source>
        <dbReference type="Proteomes" id="UP000053558"/>
    </source>
</evidence>
<dbReference type="InterPro" id="IPR010987">
    <property type="entry name" value="Glutathione-S-Trfase_C-like"/>
</dbReference>
<dbReference type="InterPro" id="IPR050983">
    <property type="entry name" value="GST_Omega/HSP26"/>
</dbReference>
<dbReference type="Pfam" id="PF13410">
    <property type="entry name" value="GST_C_2"/>
    <property type="match status" value="1"/>
</dbReference>
<gene>
    <name evidence="4" type="ORF">CONPUDRAFT_85887</name>
</gene>
<dbReference type="AlphaFoldDB" id="R7SH70"/>
<dbReference type="Proteomes" id="UP000053558">
    <property type="component" value="Unassembled WGS sequence"/>
</dbReference>
<protein>
    <submittedName>
        <fullName evidence="4">Glutathione S-transferase C-terminal-like protein</fullName>
    </submittedName>
</protein>
<dbReference type="InterPro" id="IPR036282">
    <property type="entry name" value="Glutathione-S-Trfase_C_sf"/>
</dbReference>
<keyword evidence="5" id="KW-1185">Reference proteome</keyword>
<feature type="domain" description="GST C-terminal" evidence="3">
    <location>
        <begin position="102"/>
        <end position="237"/>
    </location>
</feature>
<dbReference type="PANTHER" id="PTHR43968">
    <property type="match status" value="1"/>
</dbReference>
<dbReference type="PROSITE" id="PS50404">
    <property type="entry name" value="GST_NTER"/>
    <property type="match status" value="1"/>
</dbReference>
<evidence type="ECO:0000313" key="4">
    <source>
        <dbReference type="EMBL" id="EIW74414.1"/>
    </source>
</evidence>
<dbReference type="Pfam" id="PF13409">
    <property type="entry name" value="GST_N_2"/>
    <property type="match status" value="1"/>
</dbReference>
<dbReference type="RefSeq" id="XP_007775432.1">
    <property type="nucleotide sequence ID" value="XM_007777242.1"/>
</dbReference>
<dbReference type="OrthoDB" id="202840at2759"/>
<dbReference type="GO" id="GO:0004364">
    <property type="term" value="F:glutathione transferase activity"/>
    <property type="evidence" value="ECO:0007669"/>
    <property type="project" value="InterPro"/>
</dbReference>
<dbReference type="Gene3D" id="3.40.30.10">
    <property type="entry name" value="Glutaredoxin"/>
    <property type="match status" value="1"/>
</dbReference>
<organism evidence="4 5">
    <name type="scientific">Coniophora puteana (strain RWD-64-598)</name>
    <name type="common">Brown rot fungus</name>
    <dbReference type="NCBI Taxonomy" id="741705"/>
    <lineage>
        <taxon>Eukaryota</taxon>
        <taxon>Fungi</taxon>
        <taxon>Dikarya</taxon>
        <taxon>Basidiomycota</taxon>
        <taxon>Agaricomycotina</taxon>
        <taxon>Agaricomycetes</taxon>
        <taxon>Agaricomycetidae</taxon>
        <taxon>Boletales</taxon>
        <taxon>Coniophorineae</taxon>
        <taxon>Coniophoraceae</taxon>
        <taxon>Coniophora</taxon>
    </lineage>
</organism>
<dbReference type="InterPro" id="IPR004045">
    <property type="entry name" value="Glutathione_S-Trfase_N"/>
</dbReference>
<dbReference type="EMBL" id="JH711592">
    <property type="protein sequence ID" value="EIW74414.1"/>
    <property type="molecule type" value="Genomic_DNA"/>
</dbReference>
<accession>R7SH70</accession>
<dbReference type="KEGG" id="cput:CONPUDRAFT_85887"/>
<dbReference type="GO" id="GO:0005737">
    <property type="term" value="C:cytoplasm"/>
    <property type="evidence" value="ECO:0007669"/>
    <property type="project" value="InterPro"/>
</dbReference>
<dbReference type="SFLD" id="SFLDG00358">
    <property type="entry name" value="Main_(cytGST)"/>
    <property type="match status" value="1"/>
</dbReference>
<reference evidence="5" key="1">
    <citation type="journal article" date="2012" name="Science">
        <title>The Paleozoic origin of enzymatic lignin decomposition reconstructed from 31 fungal genomes.</title>
        <authorList>
            <person name="Floudas D."/>
            <person name="Binder M."/>
            <person name="Riley R."/>
            <person name="Barry K."/>
            <person name="Blanchette R.A."/>
            <person name="Henrissat B."/>
            <person name="Martinez A.T."/>
            <person name="Otillar R."/>
            <person name="Spatafora J.W."/>
            <person name="Yadav J.S."/>
            <person name="Aerts A."/>
            <person name="Benoit I."/>
            <person name="Boyd A."/>
            <person name="Carlson A."/>
            <person name="Copeland A."/>
            <person name="Coutinho P.M."/>
            <person name="de Vries R.P."/>
            <person name="Ferreira P."/>
            <person name="Findley K."/>
            <person name="Foster B."/>
            <person name="Gaskell J."/>
            <person name="Glotzer D."/>
            <person name="Gorecki P."/>
            <person name="Heitman J."/>
            <person name="Hesse C."/>
            <person name="Hori C."/>
            <person name="Igarashi K."/>
            <person name="Jurgens J.A."/>
            <person name="Kallen N."/>
            <person name="Kersten P."/>
            <person name="Kohler A."/>
            <person name="Kuees U."/>
            <person name="Kumar T.K.A."/>
            <person name="Kuo A."/>
            <person name="LaButti K."/>
            <person name="Larrondo L.F."/>
            <person name="Lindquist E."/>
            <person name="Ling A."/>
            <person name="Lombard V."/>
            <person name="Lucas S."/>
            <person name="Lundell T."/>
            <person name="Martin R."/>
            <person name="McLaughlin D.J."/>
            <person name="Morgenstern I."/>
            <person name="Morin E."/>
            <person name="Murat C."/>
            <person name="Nagy L.G."/>
            <person name="Nolan M."/>
            <person name="Ohm R.A."/>
            <person name="Patyshakuliyeva A."/>
            <person name="Rokas A."/>
            <person name="Ruiz-Duenas F.J."/>
            <person name="Sabat G."/>
            <person name="Salamov A."/>
            <person name="Samejima M."/>
            <person name="Schmutz J."/>
            <person name="Slot J.C."/>
            <person name="St John F."/>
            <person name="Stenlid J."/>
            <person name="Sun H."/>
            <person name="Sun S."/>
            <person name="Syed K."/>
            <person name="Tsang A."/>
            <person name="Wiebenga A."/>
            <person name="Young D."/>
            <person name="Pisabarro A."/>
            <person name="Eastwood D.C."/>
            <person name="Martin F."/>
            <person name="Cullen D."/>
            <person name="Grigoriev I.V."/>
            <person name="Hibbett D.S."/>
        </authorList>
    </citation>
    <scope>NUCLEOTIDE SEQUENCE [LARGE SCALE GENOMIC DNA]</scope>
    <source>
        <strain evidence="5">RWD-64-598 SS2</strain>
    </source>
</reference>
<dbReference type="PRINTS" id="PR01625">
    <property type="entry name" value="GSTRNSFRASEO"/>
</dbReference>
<dbReference type="InterPro" id="IPR036249">
    <property type="entry name" value="Thioredoxin-like_sf"/>
</dbReference>
<keyword evidence="4" id="KW-0808">Transferase</keyword>
<dbReference type="InterPro" id="IPR005442">
    <property type="entry name" value="GST_omega"/>
</dbReference>
<dbReference type="SFLD" id="SFLDS00019">
    <property type="entry name" value="Glutathione_Transferase_(cytos"/>
    <property type="match status" value="1"/>
</dbReference>
<evidence type="ECO:0000256" key="1">
    <source>
        <dbReference type="ARBA" id="ARBA00023002"/>
    </source>
</evidence>
<dbReference type="CDD" id="cd00570">
    <property type="entry name" value="GST_N_family"/>
    <property type="match status" value="1"/>
</dbReference>
<dbReference type="SUPFAM" id="SSF52833">
    <property type="entry name" value="Thioredoxin-like"/>
    <property type="match status" value="1"/>
</dbReference>
<proteinExistence type="predicted"/>
<dbReference type="OMA" id="YPEDHAK"/>
<evidence type="ECO:0000259" key="2">
    <source>
        <dbReference type="PROSITE" id="PS50404"/>
    </source>
</evidence>
<dbReference type="GO" id="GO:0045174">
    <property type="term" value="F:glutathione dehydrogenase (ascorbate) activity"/>
    <property type="evidence" value="ECO:0007669"/>
    <property type="project" value="UniProtKB-ARBA"/>
</dbReference>
<dbReference type="Gene3D" id="1.20.1050.10">
    <property type="match status" value="1"/>
</dbReference>
<dbReference type="PANTHER" id="PTHR43968:SF6">
    <property type="entry name" value="GLUTATHIONE S-TRANSFERASE OMEGA"/>
    <property type="match status" value="1"/>
</dbReference>
<sequence length="237" mass="26082">MAAAVQNITLYTAKVCPYAQRTELALKEAGANYKEYQIDLSNKPEWYAPKVNPASKVPAIAYGGPDVAPDQPSPDSTKLAESLILVEFVADLFPNATFLPKDPVERAKARFFIDQVGAKFSPGYVGFVLRGESHTATLEGARAIQALLPEGKKYAIGDEFTIADIAFAPFWARLKLALDHGLGKYQPGEEKVLLEALAAPEFAKFNAYTQRLLERPSFKATWDPEHVIGVYKARFSN</sequence>
<name>R7SH70_CONPW</name>
<feature type="domain" description="GST N-terminal" evidence="2">
    <location>
        <begin position="6"/>
        <end position="97"/>
    </location>
</feature>
<dbReference type="eggNOG" id="KOG0406">
    <property type="taxonomic scope" value="Eukaryota"/>
</dbReference>
<dbReference type="GeneID" id="19211036"/>
<keyword evidence="1" id="KW-0560">Oxidoreductase</keyword>